<comment type="caution">
    <text evidence="10">The sequence shown here is derived from an EMBL/GenBank/DDBJ whole genome shotgun (WGS) entry which is preliminary data.</text>
</comment>
<evidence type="ECO:0000313" key="11">
    <source>
        <dbReference type="Proteomes" id="UP000008866"/>
    </source>
</evidence>
<dbReference type="InterPro" id="IPR013740">
    <property type="entry name" value="Redoxin"/>
</dbReference>
<comment type="similarity">
    <text evidence="1 7">Belongs to the peroxiredoxin family. Prx5 subfamily.</text>
</comment>
<dbReference type="GeneID" id="9521593"/>
<dbReference type="OMA" id="CSARHIP"/>
<sequence length="247" mass="26306">MPPPAQPRSSLLSTSTTTSMKHQHNNITSTATSVHINWHQQQPQFIPRHHAGSPVAIAIAMFRLPFSRASASASLSVSVSVSRAFHSSRPLAVSQGDSIPNLDVLTENSPGNKVNLAAELASGKGVIVGTPGAFTPGCSLSHVPGFLNHPKLKDAGKVFVVSVNDAFVTKAWGESLDPHKKSGVRFLADASGEFNRQMDLLFSSAKVFGNDRSKRYALVVEDGKVVKAFVEPDNTSVDVSRAEKVLG</sequence>
<dbReference type="EMBL" id="ABSU01000009">
    <property type="protein sequence ID" value="EFE33535.1"/>
    <property type="molecule type" value="Genomic_DNA"/>
</dbReference>
<dbReference type="SUPFAM" id="SSF52833">
    <property type="entry name" value="Thioredoxin-like"/>
    <property type="match status" value="1"/>
</dbReference>
<dbReference type="Pfam" id="PF08534">
    <property type="entry name" value="Redoxin"/>
    <property type="match status" value="1"/>
</dbReference>
<evidence type="ECO:0000313" key="10">
    <source>
        <dbReference type="EMBL" id="EFE33535.1"/>
    </source>
</evidence>
<dbReference type="Proteomes" id="UP000008866">
    <property type="component" value="Unassembled WGS sequence"/>
</dbReference>
<dbReference type="eggNOG" id="KOG0541">
    <property type="taxonomic scope" value="Eukaryota"/>
</dbReference>
<dbReference type="RefSeq" id="XP_003014175.1">
    <property type="nucleotide sequence ID" value="XM_003014129.1"/>
</dbReference>
<accession>D4ATB6</accession>
<dbReference type="STRING" id="663331.D4ATB6"/>
<evidence type="ECO:0000256" key="3">
    <source>
        <dbReference type="ARBA" id="ARBA00022862"/>
    </source>
</evidence>
<dbReference type="InterPro" id="IPR036249">
    <property type="entry name" value="Thioredoxin-like_sf"/>
</dbReference>
<protein>
    <recommendedName>
        <fullName evidence="9">Redoxin domain-containing protein</fullName>
    </recommendedName>
</protein>
<feature type="compositionally biased region" description="Low complexity" evidence="8">
    <location>
        <begin position="9"/>
        <end position="19"/>
    </location>
</feature>
<keyword evidence="4 7" id="KW-0560">Oxidoreductase</keyword>
<dbReference type="GO" id="GO:0005739">
    <property type="term" value="C:mitochondrion"/>
    <property type="evidence" value="ECO:0007669"/>
    <property type="project" value="TreeGrafter"/>
</dbReference>
<gene>
    <name evidence="10" type="ORF">ARB_07480</name>
</gene>
<dbReference type="GO" id="GO:0005829">
    <property type="term" value="C:cytosol"/>
    <property type="evidence" value="ECO:0007669"/>
    <property type="project" value="TreeGrafter"/>
</dbReference>
<evidence type="ECO:0000256" key="7">
    <source>
        <dbReference type="RuleBase" id="RU366011"/>
    </source>
</evidence>
<feature type="region of interest" description="Disordered" evidence="8">
    <location>
        <begin position="1"/>
        <end position="23"/>
    </location>
</feature>
<dbReference type="AlphaFoldDB" id="D4ATB6"/>
<dbReference type="GO" id="GO:0034599">
    <property type="term" value="P:cellular response to oxidative stress"/>
    <property type="evidence" value="ECO:0007669"/>
    <property type="project" value="InterPro"/>
</dbReference>
<dbReference type="GO" id="GO:0042744">
    <property type="term" value="P:hydrogen peroxide catabolic process"/>
    <property type="evidence" value="ECO:0007669"/>
    <property type="project" value="TreeGrafter"/>
</dbReference>
<organism evidence="10 11">
    <name type="scientific">Arthroderma benhamiae (strain ATCC MYA-4681 / CBS 112371)</name>
    <name type="common">Trichophyton mentagrophytes</name>
    <dbReference type="NCBI Taxonomy" id="663331"/>
    <lineage>
        <taxon>Eukaryota</taxon>
        <taxon>Fungi</taxon>
        <taxon>Dikarya</taxon>
        <taxon>Ascomycota</taxon>
        <taxon>Pezizomycotina</taxon>
        <taxon>Eurotiomycetes</taxon>
        <taxon>Eurotiomycetidae</taxon>
        <taxon>Onygenales</taxon>
        <taxon>Arthrodermataceae</taxon>
        <taxon>Trichophyton</taxon>
    </lineage>
</organism>
<dbReference type="FunFam" id="3.40.30.10:FF:000159">
    <property type="entry name" value="Peroxiredoxin"/>
    <property type="match status" value="1"/>
</dbReference>
<keyword evidence="3 7" id="KW-0049">Antioxidant</keyword>
<evidence type="ECO:0000256" key="5">
    <source>
        <dbReference type="ARBA" id="ARBA00023284"/>
    </source>
</evidence>
<evidence type="ECO:0000256" key="8">
    <source>
        <dbReference type="SAM" id="MobiDB-lite"/>
    </source>
</evidence>
<keyword evidence="2 7" id="KW-0575">Peroxidase</keyword>
<dbReference type="GO" id="GO:0005777">
    <property type="term" value="C:peroxisome"/>
    <property type="evidence" value="ECO:0007669"/>
    <property type="project" value="TreeGrafter"/>
</dbReference>
<dbReference type="HOGENOM" id="CLU_072440_3_0_1"/>
<dbReference type="GO" id="GO:0045454">
    <property type="term" value="P:cell redox homeostasis"/>
    <property type="evidence" value="ECO:0007669"/>
    <property type="project" value="TreeGrafter"/>
</dbReference>
<comment type="function">
    <text evidence="7">Thiol-specific peroxidase that catalyzes the reduction of hydrogen peroxide and organic hydroperoxides to water and alcohols, respectively. Plays a role in cell protection against oxidative stress by detoxifying peroxides.</text>
</comment>
<evidence type="ECO:0000256" key="6">
    <source>
        <dbReference type="PIRSR" id="PIRSR637944-1"/>
    </source>
</evidence>
<reference evidence="11" key="1">
    <citation type="journal article" date="2011" name="Genome Biol.">
        <title>Comparative and functional genomics provide insights into the pathogenicity of dermatophytic fungi.</title>
        <authorList>
            <person name="Burmester A."/>
            <person name="Shelest E."/>
            <person name="Gloeckner G."/>
            <person name="Heddergott C."/>
            <person name="Schindler S."/>
            <person name="Staib P."/>
            <person name="Heidel A."/>
            <person name="Felder M."/>
            <person name="Petzold A."/>
            <person name="Szafranski K."/>
            <person name="Feuermann M."/>
            <person name="Pedruzzi I."/>
            <person name="Priebe S."/>
            <person name="Groth M."/>
            <person name="Winkler R."/>
            <person name="Li W."/>
            <person name="Kniemeyer O."/>
            <person name="Schroeckh V."/>
            <person name="Hertweck C."/>
            <person name="Hube B."/>
            <person name="White T.C."/>
            <person name="Platzer M."/>
            <person name="Guthke R."/>
            <person name="Heitman J."/>
            <person name="Woestemeyer J."/>
            <person name="Zipfel P.F."/>
            <person name="Monod M."/>
            <person name="Brakhage A.A."/>
        </authorList>
    </citation>
    <scope>NUCLEOTIDE SEQUENCE [LARGE SCALE GENOMIC DNA]</scope>
    <source>
        <strain evidence="11">ATCC MYA-4681 / CBS 112371</strain>
    </source>
</reference>
<keyword evidence="11" id="KW-1185">Reference proteome</keyword>
<feature type="active site" description="Cysteine sulfenic acid (-SOH) intermediate" evidence="6">
    <location>
        <position position="138"/>
    </location>
</feature>
<feature type="domain" description="Redoxin" evidence="9">
    <location>
        <begin position="95"/>
        <end position="246"/>
    </location>
</feature>
<dbReference type="PANTHER" id="PTHR10430:SF39">
    <property type="entry name" value="PEROXISOMAL MEMBRANE ASSOCIATED PROTEIN 20"/>
    <property type="match status" value="1"/>
</dbReference>
<dbReference type="InterPro" id="IPR037944">
    <property type="entry name" value="PRX5-like"/>
</dbReference>
<dbReference type="GO" id="GO:0008379">
    <property type="term" value="F:thioredoxin peroxidase activity"/>
    <property type="evidence" value="ECO:0007669"/>
    <property type="project" value="InterPro"/>
</dbReference>
<proteinExistence type="inferred from homology"/>
<evidence type="ECO:0000256" key="1">
    <source>
        <dbReference type="ARBA" id="ARBA00010505"/>
    </source>
</evidence>
<keyword evidence="5 7" id="KW-0676">Redox-active center</keyword>
<dbReference type="Gene3D" id="3.40.30.10">
    <property type="entry name" value="Glutaredoxin"/>
    <property type="match status" value="1"/>
</dbReference>
<evidence type="ECO:0000259" key="9">
    <source>
        <dbReference type="Pfam" id="PF08534"/>
    </source>
</evidence>
<evidence type="ECO:0000256" key="4">
    <source>
        <dbReference type="ARBA" id="ARBA00023002"/>
    </source>
</evidence>
<dbReference type="CDD" id="cd03013">
    <property type="entry name" value="PRX5_like"/>
    <property type="match status" value="1"/>
</dbReference>
<dbReference type="PANTHER" id="PTHR10430">
    <property type="entry name" value="PEROXIREDOXIN"/>
    <property type="match status" value="1"/>
</dbReference>
<dbReference type="KEGG" id="abe:ARB_07480"/>
<name>D4ATB6_ARTBC</name>
<evidence type="ECO:0000256" key="2">
    <source>
        <dbReference type="ARBA" id="ARBA00022559"/>
    </source>
</evidence>